<dbReference type="EMBL" id="CM031813">
    <property type="protein sequence ID" value="KAG6654272.1"/>
    <property type="molecule type" value="Genomic_DNA"/>
</dbReference>
<dbReference type="AlphaFoldDB" id="A0A8T1QJF8"/>
<evidence type="ECO:0000313" key="1">
    <source>
        <dbReference type="EMBL" id="KAG6654272.1"/>
    </source>
</evidence>
<dbReference type="EMBL" id="CM031813">
    <property type="protein sequence ID" value="KAG6654271.1"/>
    <property type="molecule type" value="Genomic_DNA"/>
</dbReference>
<gene>
    <name evidence="1" type="ORF">CIPAW_05G133700</name>
</gene>
<evidence type="ECO:0000313" key="2">
    <source>
        <dbReference type="Proteomes" id="UP000811609"/>
    </source>
</evidence>
<proteinExistence type="predicted"/>
<dbReference type="EMBL" id="CM031813">
    <property type="protein sequence ID" value="KAG6654273.1"/>
    <property type="molecule type" value="Genomic_DNA"/>
</dbReference>
<dbReference type="EMBL" id="CM031813">
    <property type="protein sequence ID" value="KAG6654274.1"/>
    <property type="molecule type" value="Genomic_DNA"/>
</dbReference>
<protein>
    <submittedName>
        <fullName evidence="1">Uncharacterized protein</fullName>
    </submittedName>
</protein>
<organism evidence="1 2">
    <name type="scientific">Carya illinoinensis</name>
    <name type="common">Pecan</name>
    <dbReference type="NCBI Taxonomy" id="32201"/>
    <lineage>
        <taxon>Eukaryota</taxon>
        <taxon>Viridiplantae</taxon>
        <taxon>Streptophyta</taxon>
        <taxon>Embryophyta</taxon>
        <taxon>Tracheophyta</taxon>
        <taxon>Spermatophyta</taxon>
        <taxon>Magnoliopsida</taxon>
        <taxon>eudicotyledons</taxon>
        <taxon>Gunneridae</taxon>
        <taxon>Pentapetalae</taxon>
        <taxon>rosids</taxon>
        <taxon>fabids</taxon>
        <taxon>Fagales</taxon>
        <taxon>Juglandaceae</taxon>
        <taxon>Carya</taxon>
    </lineage>
</organism>
<comment type="caution">
    <text evidence="1">The sequence shown here is derived from an EMBL/GenBank/DDBJ whole genome shotgun (WGS) entry which is preliminary data.</text>
</comment>
<name>A0A8T1QJF8_CARIL</name>
<accession>A0A8T1QJF8</accession>
<reference evidence="1" key="1">
    <citation type="submission" date="2020-12" db="EMBL/GenBank/DDBJ databases">
        <title>WGS assembly of Carya illinoinensis cv. Pawnee.</title>
        <authorList>
            <person name="Platts A."/>
            <person name="Shu S."/>
            <person name="Wright S."/>
            <person name="Barry K."/>
            <person name="Edger P."/>
            <person name="Pires J.C."/>
            <person name="Schmutz J."/>
        </authorList>
    </citation>
    <scope>NUCLEOTIDE SEQUENCE</scope>
    <source>
        <tissue evidence="1">Leaf</tissue>
    </source>
</reference>
<dbReference type="Proteomes" id="UP000811609">
    <property type="component" value="Chromosome 5"/>
</dbReference>
<sequence length="51" mass="6046">MLLRQLAWLCSSCWLSYPTKKKVILQKEFGIANWKFIPSSVVKFGCFLFCW</sequence>
<keyword evidence="2" id="KW-1185">Reference proteome</keyword>